<dbReference type="InParanoid" id="D3B8H5"/>
<gene>
    <name evidence="1" type="ORF">PPL_04768</name>
</gene>
<dbReference type="RefSeq" id="XP_020434460.1">
    <property type="nucleotide sequence ID" value="XM_020575665.1"/>
</dbReference>
<reference evidence="1 2" key="1">
    <citation type="journal article" date="2011" name="Genome Res.">
        <title>Phylogeny-wide analysis of social amoeba genomes highlights ancient origins for complex intercellular communication.</title>
        <authorList>
            <person name="Heidel A.J."/>
            <person name="Lawal H.M."/>
            <person name="Felder M."/>
            <person name="Schilde C."/>
            <person name="Helps N.R."/>
            <person name="Tunggal B."/>
            <person name="Rivero F."/>
            <person name="John U."/>
            <person name="Schleicher M."/>
            <person name="Eichinger L."/>
            <person name="Platzer M."/>
            <person name="Noegel A.A."/>
            <person name="Schaap P."/>
            <person name="Gloeckner G."/>
        </authorList>
    </citation>
    <scope>NUCLEOTIDE SEQUENCE [LARGE SCALE GENOMIC DNA]</scope>
    <source>
        <strain evidence="2">ATCC 26659 / Pp 5 / PN500</strain>
    </source>
</reference>
<organism evidence="1 2">
    <name type="scientific">Heterostelium pallidum (strain ATCC 26659 / Pp 5 / PN500)</name>
    <name type="common">Cellular slime mold</name>
    <name type="synonym">Polysphondylium pallidum</name>
    <dbReference type="NCBI Taxonomy" id="670386"/>
    <lineage>
        <taxon>Eukaryota</taxon>
        <taxon>Amoebozoa</taxon>
        <taxon>Evosea</taxon>
        <taxon>Eumycetozoa</taxon>
        <taxon>Dictyostelia</taxon>
        <taxon>Acytosteliales</taxon>
        <taxon>Acytosteliaceae</taxon>
        <taxon>Heterostelium</taxon>
    </lineage>
</organism>
<protein>
    <submittedName>
        <fullName evidence="1">Uncharacterized protein</fullName>
    </submittedName>
</protein>
<sequence length="45" mass="5228">MRRATSLSLTFNEKFDDSIIVAINIYMNYTNHPYILIATIVMVFS</sequence>
<keyword evidence="2" id="KW-1185">Reference proteome</keyword>
<dbReference type="EMBL" id="ADBJ01000020">
    <property type="protein sequence ID" value="EFA82343.1"/>
    <property type="molecule type" value="Genomic_DNA"/>
</dbReference>
<evidence type="ECO:0000313" key="1">
    <source>
        <dbReference type="EMBL" id="EFA82343.1"/>
    </source>
</evidence>
<accession>D3B8H5</accession>
<comment type="caution">
    <text evidence="1">The sequence shown here is derived from an EMBL/GenBank/DDBJ whole genome shotgun (WGS) entry which is preliminary data.</text>
</comment>
<dbReference type="AlphaFoldDB" id="D3B8H5"/>
<evidence type="ECO:0000313" key="2">
    <source>
        <dbReference type="Proteomes" id="UP000001396"/>
    </source>
</evidence>
<proteinExistence type="predicted"/>
<name>D3B8H5_HETP5</name>
<dbReference type="GeneID" id="31360255"/>
<dbReference type="Proteomes" id="UP000001396">
    <property type="component" value="Unassembled WGS sequence"/>
</dbReference>